<dbReference type="Proteomes" id="UP000076715">
    <property type="component" value="Unassembled WGS sequence"/>
</dbReference>
<dbReference type="InterPro" id="IPR011042">
    <property type="entry name" value="6-blade_b-propeller_TolB-like"/>
</dbReference>
<dbReference type="AlphaFoldDB" id="A0A162CPI2"/>
<keyword evidence="2" id="KW-1185">Reference proteome</keyword>
<reference evidence="1 2" key="1">
    <citation type="submission" date="2016-01" db="EMBL/GenBank/DDBJ databases">
        <title>The draft genome sequence of Aquimarina sp. RZW4-3-2.</title>
        <authorList>
            <person name="Wang Y."/>
        </authorList>
    </citation>
    <scope>NUCLEOTIDE SEQUENCE [LARGE SCALE GENOMIC DNA]</scope>
    <source>
        <strain evidence="1 2">RZW4-3-2</strain>
    </source>
</reference>
<evidence type="ECO:0000313" key="2">
    <source>
        <dbReference type="Proteomes" id="UP000076715"/>
    </source>
</evidence>
<comment type="caution">
    <text evidence="1">The sequence shown here is derived from an EMBL/GenBank/DDBJ whole genome shotgun (WGS) entry which is preliminary data.</text>
</comment>
<sequence>MFFWGAVFSQEVQYREIVDTYISYALVDDNKVYTGDVNIEPAIIKVYEEGKALSESFLNNYETKGRNESYVCLLNSLTVKEKKSKNFVLNILKINSKGSDYAPSFYNGELIFASSRDVNSISKTFDALNNQPFLDLYKTTEINNQQRVRKLKGKINSKFHESSAVFTQDKKTVYFTRNNYSKKKYGTNDEGVVLLKIYRASYYEGKWRDVEELPFNSDDYSIAHPALSPDGKHLFFASDMPGSFGKSDLYKVDIYEDGNFGTPVNLGERINTKERETFPYVSDKGNLFFASNGHSGFGGLDIFMTLPNKDGNIEVYNLGKPINSEKDDFTFIINEEHKTGYLASNRDGGKGDDDIYGFKQLVSFPKQYNNRLRGVKKIERVIDLKITTEEITSW</sequence>
<dbReference type="Gene3D" id="2.120.10.30">
    <property type="entry name" value="TolB, C-terminal domain"/>
    <property type="match status" value="1"/>
</dbReference>
<dbReference type="EMBL" id="LQRT01000013">
    <property type="protein sequence ID" value="KZS40224.1"/>
    <property type="molecule type" value="Genomic_DNA"/>
</dbReference>
<organism evidence="1 2">
    <name type="scientific">Aquimarina aggregata</name>
    <dbReference type="NCBI Taxonomy" id="1642818"/>
    <lineage>
        <taxon>Bacteria</taxon>
        <taxon>Pseudomonadati</taxon>
        <taxon>Bacteroidota</taxon>
        <taxon>Flavobacteriia</taxon>
        <taxon>Flavobacteriales</taxon>
        <taxon>Flavobacteriaceae</taxon>
        <taxon>Aquimarina</taxon>
    </lineage>
</organism>
<dbReference type="SUPFAM" id="SSF82171">
    <property type="entry name" value="DPP6 N-terminal domain-like"/>
    <property type="match status" value="1"/>
</dbReference>
<gene>
    <name evidence="1" type="ORF">AWE51_04510</name>
</gene>
<proteinExistence type="predicted"/>
<evidence type="ECO:0000313" key="1">
    <source>
        <dbReference type="EMBL" id="KZS40224.1"/>
    </source>
</evidence>
<accession>A0A162CPI2</accession>
<dbReference type="InterPro" id="IPR011659">
    <property type="entry name" value="WD40"/>
</dbReference>
<protein>
    <submittedName>
        <fullName evidence="1">Uncharacterized protein</fullName>
    </submittedName>
</protein>
<dbReference type="STRING" id="1642818.AWE51_04510"/>
<dbReference type="Pfam" id="PF07676">
    <property type="entry name" value="PD40"/>
    <property type="match status" value="2"/>
</dbReference>
<name>A0A162CPI2_9FLAO</name>